<proteinExistence type="inferred from homology"/>
<dbReference type="GO" id="GO:0005737">
    <property type="term" value="C:cytoplasm"/>
    <property type="evidence" value="ECO:0007669"/>
    <property type="project" value="TreeGrafter"/>
</dbReference>
<evidence type="ECO:0000256" key="2">
    <source>
        <dbReference type="ARBA" id="ARBA00022801"/>
    </source>
</evidence>
<feature type="region of interest" description="Disordered" evidence="6">
    <location>
        <begin position="1"/>
        <end position="25"/>
    </location>
</feature>
<name>A0A261F2X9_9BIFI</name>
<dbReference type="PANTHER" id="PTHR10363">
    <property type="entry name" value="BLEOMYCIN HYDROLASE"/>
    <property type="match status" value="1"/>
</dbReference>
<dbReference type="EMBL" id="MWWQ01000004">
    <property type="protein sequence ID" value="OZG53425.1"/>
    <property type="molecule type" value="Genomic_DNA"/>
</dbReference>
<keyword evidence="2 4" id="KW-0378">Hydrolase</keyword>
<keyword evidence="1 4" id="KW-0645">Protease</keyword>
<evidence type="ECO:0000256" key="4">
    <source>
        <dbReference type="PIRNR" id="PIRNR005700"/>
    </source>
</evidence>
<dbReference type="Proteomes" id="UP000216454">
    <property type="component" value="Unassembled WGS sequence"/>
</dbReference>
<protein>
    <recommendedName>
        <fullName evidence="4">Aminopeptidase</fullName>
    </recommendedName>
</protein>
<evidence type="ECO:0000313" key="8">
    <source>
        <dbReference type="Proteomes" id="UP000216454"/>
    </source>
</evidence>
<feature type="active site" evidence="5">
    <location>
        <position position="457"/>
    </location>
</feature>
<evidence type="ECO:0000256" key="3">
    <source>
        <dbReference type="ARBA" id="ARBA00022807"/>
    </source>
</evidence>
<dbReference type="GO" id="GO:0006508">
    <property type="term" value="P:proteolysis"/>
    <property type="evidence" value="ECO:0007669"/>
    <property type="project" value="UniProtKB-KW"/>
</dbReference>
<dbReference type="AlphaFoldDB" id="A0A261F2X9"/>
<accession>A0A261F2X9</accession>
<dbReference type="Gene3D" id="3.90.70.10">
    <property type="entry name" value="Cysteine proteinases"/>
    <property type="match status" value="2"/>
</dbReference>
<comment type="caution">
    <text evidence="7">The sequence shown here is derived from an EMBL/GenBank/DDBJ whole genome shotgun (WGS) entry which is preliminary data.</text>
</comment>
<dbReference type="CDD" id="cd00585">
    <property type="entry name" value="Peptidase_C1B"/>
    <property type="match status" value="1"/>
</dbReference>
<dbReference type="InterPro" id="IPR025660">
    <property type="entry name" value="Pept_his_AS"/>
</dbReference>
<dbReference type="PROSITE" id="PS00139">
    <property type="entry name" value="THIOL_PROTEASE_CYS"/>
    <property type="match status" value="1"/>
</dbReference>
<evidence type="ECO:0000256" key="5">
    <source>
        <dbReference type="PIRSR" id="PIRSR005700-1"/>
    </source>
</evidence>
<dbReference type="PIRSF" id="PIRSF005700">
    <property type="entry name" value="PepC"/>
    <property type="match status" value="1"/>
</dbReference>
<keyword evidence="4 7" id="KW-0031">Aminopeptidase</keyword>
<keyword evidence="3 4" id="KW-0788">Thiol protease</keyword>
<dbReference type="SUPFAM" id="SSF54001">
    <property type="entry name" value="Cysteine proteinases"/>
    <property type="match status" value="1"/>
</dbReference>
<keyword evidence="8" id="KW-1185">Reference proteome</keyword>
<dbReference type="Pfam" id="PF03051">
    <property type="entry name" value="Peptidase_C1_2"/>
    <property type="match status" value="2"/>
</dbReference>
<evidence type="ECO:0000256" key="6">
    <source>
        <dbReference type="SAM" id="MobiDB-lite"/>
    </source>
</evidence>
<sequence>MTQKSTTSGTFANPSDTNHTGTSHTNDMAITASAIAAFSQDFRADRANRVAANAATSAGVLAAATSYAGARALPRDFSIELSQGSITNQRRSGRCWMFASLNTLRYELMHRWNLDDFEFSEAYLFFWDKIEKANVYLANVLATLDEPTDSRTFQAINEGPVDDGGWWQMFTNLAGKYGLVPASAYPENANTRDSDAFVQYLNTMLRDFAATMRARHAAGASLDELRAYKDDCMKTVYRVTAISLGEPPRSFEFLARTKDDADDDSKNHDSKDSDDKERDGKERDDKDCKAASPKDGTDNYNGTNSRRQIHEESITPLEFMHKYVPVELDDFVTLCNAPMERTPYWKRYAIDWTTNVAGSDQMTFVNVPMDTLRDAAVRQLQAGHPLWFACDCMQYALRSAGVFDPATVRVDELFGVTMHYDKAQAIEYRDAESNHAMTLTGVNLDAHGVPNRWKIENSWGKDSGKDGYFVASAQWFDRYVTELVVRKEYLDDATRAALETEPVHIAPWQPLTRPCK</sequence>
<reference evidence="7 8" key="1">
    <citation type="journal article" date="2017" name="BMC Genomics">
        <title>Comparative genomic and phylogenomic analyses of the Bifidobacteriaceae family.</title>
        <authorList>
            <person name="Lugli G.A."/>
            <person name="Milani C."/>
            <person name="Turroni F."/>
            <person name="Duranti S."/>
            <person name="Mancabelli L."/>
            <person name="Mangifesta M."/>
            <person name="Ferrario C."/>
            <person name="Modesto M."/>
            <person name="Mattarelli P."/>
            <person name="Jiri K."/>
            <person name="van Sinderen D."/>
            <person name="Ventura M."/>
        </authorList>
    </citation>
    <scope>NUCLEOTIDE SEQUENCE [LARGE SCALE GENOMIC DNA]</scope>
    <source>
        <strain evidence="7 8">DSM 24744</strain>
    </source>
</reference>
<gene>
    <name evidence="7" type="ORF">PSSU_0191</name>
</gene>
<feature type="region of interest" description="Disordered" evidence="6">
    <location>
        <begin position="257"/>
        <end position="308"/>
    </location>
</feature>
<dbReference type="InterPro" id="IPR038765">
    <property type="entry name" value="Papain-like_cys_pep_sf"/>
</dbReference>
<dbReference type="InterPro" id="IPR000169">
    <property type="entry name" value="Pept_cys_AS"/>
</dbReference>
<dbReference type="GO" id="GO:0070005">
    <property type="term" value="F:cysteine-type aminopeptidase activity"/>
    <property type="evidence" value="ECO:0007669"/>
    <property type="project" value="InterPro"/>
</dbReference>
<feature type="active site" evidence="5">
    <location>
        <position position="435"/>
    </location>
</feature>
<dbReference type="PROSITE" id="PS00639">
    <property type="entry name" value="THIOL_PROTEASE_HIS"/>
    <property type="match status" value="1"/>
</dbReference>
<organism evidence="7 8">
    <name type="scientific">Pseudoscardovia suis</name>
    <dbReference type="NCBI Taxonomy" id="987063"/>
    <lineage>
        <taxon>Bacteria</taxon>
        <taxon>Bacillati</taxon>
        <taxon>Actinomycetota</taxon>
        <taxon>Actinomycetes</taxon>
        <taxon>Bifidobacteriales</taxon>
        <taxon>Bifidobacteriaceae</taxon>
        <taxon>Pseudoscardovia</taxon>
    </lineage>
</organism>
<dbReference type="GO" id="GO:0043418">
    <property type="term" value="P:homocysteine catabolic process"/>
    <property type="evidence" value="ECO:0007669"/>
    <property type="project" value="TreeGrafter"/>
</dbReference>
<dbReference type="GO" id="GO:0009636">
    <property type="term" value="P:response to toxic substance"/>
    <property type="evidence" value="ECO:0007669"/>
    <property type="project" value="TreeGrafter"/>
</dbReference>
<dbReference type="InterPro" id="IPR004134">
    <property type="entry name" value="Peptidase_C1B"/>
</dbReference>
<feature type="compositionally biased region" description="Basic and acidic residues" evidence="6">
    <location>
        <begin position="257"/>
        <end position="289"/>
    </location>
</feature>
<dbReference type="PANTHER" id="PTHR10363:SF2">
    <property type="entry name" value="BLEOMYCIN HYDROLASE"/>
    <property type="match status" value="1"/>
</dbReference>
<evidence type="ECO:0000256" key="1">
    <source>
        <dbReference type="ARBA" id="ARBA00022670"/>
    </source>
</evidence>
<evidence type="ECO:0000313" key="7">
    <source>
        <dbReference type="EMBL" id="OZG53425.1"/>
    </source>
</evidence>
<feature type="active site" evidence="5">
    <location>
        <position position="95"/>
    </location>
</feature>
<comment type="similarity">
    <text evidence="4">Belongs to the peptidase C1 family.</text>
</comment>